<protein>
    <recommendedName>
        <fullName evidence="2">DGQHR domain-containing protein</fullName>
    </recommendedName>
</protein>
<sequence length="494" mass="55786">MTIKFSVPAVRGIMGKKQYVVATMPMRTLVSLLRVDNQGSTLERSQREINPTRARGFANYLVNCHRKGLPFVIPTVTGVIHTPEGVEEAEFIAVSDDSVNVGSLSLSLDHRALLFDGQHRSSGIALALDEESGLGSELVSIKLFLDLTLEERQQFFAVINGTMVKPSSSITATYNHNDPLSALAHKAVNTCKMFKGDVVDYEKTTATGSFLYTFKGIVDAVKVLIGFKKGMTITEDHEKFVIKMFDTMSQNLGMDFFYSDKTIEEVRSQTLKSHGVVFKSLVKYARFMVNEGIAVDEIPFESMGNSIDWRKTGDLVGRCVDKIEHTMIVNSLAVDLSVNLFVKKSGRLLNEQQRELEIRHFPSYQAEYEAAITAKEEAEQAAIEAEQAERDKNLDKKFNYTSAKAKEDYTLMLHRLHLSDEQIEEALEKFTTVMSEYKERYSLESPEALTHDEARRLRKLAEWMEYAVTKDNERTKVVLNIRSLRANVRECING</sequence>
<name>A0AAC9SM00_9VIBR</name>
<dbReference type="InterPro" id="IPR017601">
    <property type="entry name" value="DGQHR-contain_dom"/>
</dbReference>
<proteinExistence type="predicted"/>
<organism evidence="1">
    <name type="scientific">Vibrio campbellii</name>
    <dbReference type="NCBI Taxonomy" id="680"/>
    <lineage>
        <taxon>Bacteria</taxon>
        <taxon>Pseudomonadati</taxon>
        <taxon>Pseudomonadota</taxon>
        <taxon>Gammaproteobacteria</taxon>
        <taxon>Vibrionales</taxon>
        <taxon>Vibrionaceae</taxon>
        <taxon>Vibrio</taxon>
    </lineage>
</organism>
<accession>A0AAC9SM00</accession>
<dbReference type="Pfam" id="PF14072">
    <property type="entry name" value="DndB"/>
    <property type="match status" value="1"/>
</dbReference>
<dbReference type="EMBL" id="CP020081">
    <property type="protein sequence ID" value="ARR10535.1"/>
    <property type="molecule type" value="Genomic_DNA"/>
</dbReference>
<reference evidence="1" key="1">
    <citation type="submission" date="2017-03" db="EMBL/GenBank/DDBJ databases">
        <title>Vibrio campbellii Genome sequencing and assembly.</title>
        <authorList>
            <person name="Dong X."/>
        </authorList>
    </citation>
    <scope>NUCLEOTIDE SEQUENCE [LARGE SCALE GENOMIC DNA]</scope>
    <source>
        <strain evidence="1">20130629003S01</strain>
        <plasmid evidence="1">pVCGX4</plasmid>
    </source>
</reference>
<geneLocation type="plasmid" evidence="1">
    <name>pVCGX4</name>
</geneLocation>
<gene>
    <name evidence="1" type="ORF">Vc3S01_p40049</name>
</gene>
<dbReference type="InterPro" id="IPR017642">
    <property type="entry name" value="DNA_S_mod_DndB"/>
</dbReference>
<evidence type="ECO:0008006" key="2">
    <source>
        <dbReference type="Google" id="ProtNLM"/>
    </source>
</evidence>
<evidence type="ECO:0000313" key="1">
    <source>
        <dbReference type="EMBL" id="ARR10535.1"/>
    </source>
</evidence>
<dbReference type="RefSeq" id="WP_086371422.1">
    <property type="nucleotide sequence ID" value="NZ_CP020081.1"/>
</dbReference>
<dbReference type="NCBIfam" id="TIGR03187">
    <property type="entry name" value="DGQHR"/>
    <property type="match status" value="1"/>
</dbReference>
<dbReference type="CDD" id="cd16412">
    <property type="entry name" value="dndB"/>
    <property type="match status" value="1"/>
</dbReference>
<dbReference type="AlphaFoldDB" id="A0AAC9SM00"/>
<keyword evidence="1" id="KW-0614">Plasmid</keyword>